<comment type="caution">
    <text evidence="1">The sequence shown here is derived from an EMBL/GenBank/DDBJ whole genome shotgun (WGS) entry which is preliminary data.</text>
</comment>
<name>A0A9P4T907_CURKU</name>
<proteinExistence type="predicted"/>
<dbReference type="AlphaFoldDB" id="A0A9P4T907"/>
<dbReference type="PANTHER" id="PTHR36195">
    <property type="entry name" value="DOMAIN PROTEIN, PUTATIVE (AFU_ORTHOLOGUE AFUA_5G01990)-RELATED-RELATED"/>
    <property type="match status" value="1"/>
</dbReference>
<sequence>MEAVTTAYNNVKAALSTAPPSDAYLAWDAPGVESIKPDEEETAKKIGVTMNKMQQHNFDQHRHCFRATHVKTQGIVKGKLTVLPDLPKHLQQGLFKTPGRTYDVAARYANEPVFLQADQEPGPRGLGLRIFDVEGERLPSADQQATTQDFFFNNAPMIELTDLPTCLEIMELREKYFDSPTKLGVATKLRTDALKQAAPFQLPNTNMISHSFYTQSAFRFGQYYGHISLVPVLDEMTGRDEKVKSSDSREQLRDWLIEYFRVNGAKYELKIQLGTDPSHHPTEDGSVVWDEATAPYQTIARVEFPPQDALSAERRVFWEDKMKLNPWDALAEHQPLGSINRLRRTVYEMSAKNRQVLNATETKRVNSDARFYILEPDQVQLREYVNKWLAEAGIQTNPQRRKDFRKRVRDLVIEEASDYSNVLLPSCCAYEGFVEEMAHNMLVNQARLILFSSHDAFCDWVLNHGVDNAGAGALAPLPVYTRKELPYDAYSPASYQNTSSQAPQVPTVIDVVQASEVLYALNPDRQITSGMTLGMSTFARSGFNWLCVPWEERIGHFEFAQTSTRLSVSFVAHTLSRASPRFQSVIPVRIRHGPALNSGLLGETAECWALLILIRIQDDSDQIQDSSDRIQDDSDRFQDSSDSLYSLLPVQLDLYGSVNFIQCTPFAPPLPWDDIDKFGRLLKSDPLIKSGHSMGKGMAAWKWYPEILEKFQGKPVLWCNDVEVFSLRELTKNGQEEWTPRQFQTRWQLSPNGVPPRIRQANTTLAAPGHPQIFQLYSDIKILAQDVVKTALAHQVAFTRKPAAGIPFSIVDLDDFVFAPGDDDEGDARAALVSNGTYTKRLLVNHQLSCGFHSRCTDAPATDSIFCMFHHIVVAKYWQTLPKTYALKSRVKSNYSPRFDHLKHDGNLQKNSFALEVNLAKPSNKLLNTVRDIHQTYHDKTVWIVDVEFHQPARTQAVPFCIVVRDAKTDAVVLQTPVNYNNIRLADLESLFREKPNASNFLVPWACEDFITRWYSGGPRTRGMSLAEVGQFLTDSGFSPDTNCVLGWYTCVDHIVFHRALLGRFMIFGTTPSDILDCLFNNEGEDCLQPFNAARVSKKCSDMQSVTLGYTYWSLFREELPWHLPEYDILGMARILRWFIDNTSAWL</sequence>
<accession>A0A9P4T907</accession>
<dbReference type="PANTHER" id="PTHR36195:SF4">
    <property type="entry name" value="DOMAIN PROTEIN, PUTATIVE (AFU_ORTHOLOGUE AFUA_5G01990)-RELATED"/>
    <property type="match status" value="1"/>
</dbReference>
<organism evidence="1 2">
    <name type="scientific">Curvularia kusanoi</name>
    <name type="common">Cochliobolus kusanoi</name>
    <dbReference type="NCBI Taxonomy" id="90978"/>
    <lineage>
        <taxon>Eukaryota</taxon>
        <taxon>Fungi</taxon>
        <taxon>Dikarya</taxon>
        <taxon>Ascomycota</taxon>
        <taxon>Pezizomycotina</taxon>
        <taxon>Dothideomycetes</taxon>
        <taxon>Pleosporomycetidae</taxon>
        <taxon>Pleosporales</taxon>
        <taxon>Pleosporineae</taxon>
        <taxon>Pleosporaceae</taxon>
        <taxon>Curvularia</taxon>
    </lineage>
</organism>
<dbReference type="Gene3D" id="2.40.180.10">
    <property type="entry name" value="Catalase core domain"/>
    <property type="match status" value="1"/>
</dbReference>
<dbReference type="Proteomes" id="UP000801428">
    <property type="component" value="Unassembled WGS sequence"/>
</dbReference>
<dbReference type="EMBL" id="SWKU01000022">
    <property type="protein sequence ID" value="KAF2997639.1"/>
    <property type="molecule type" value="Genomic_DNA"/>
</dbReference>
<gene>
    <name evidence="1" type="ORF">E8E13_004902</name>
</gene>
<protein>
    <recommendedName>
        <fullName evidence="3">Catalase</fullName>
    </recommendedName>
</protein>
<evidence type="ECO:0008006" key="3">
    <source>
        <dbReference type="Google" id="ProtNLM"/>
    </source>
</evidence>
<dbReference type="InterPro" id="IPR020835">
    <property type="entry name" value="Catalase_sf"/>
</dbReference>
<dbReference type="CDD" id="cd08152">
    <property type="entry name" value="y4iL_like"/>
    <property type="match status" value="1"/>
</dbReference>
<keyword evidence="2" id="KW-1185">Reference proteome</keyword>
<reference evidence="1" key="1">
    <citation type="submission" date="2019-04" db="EMBL/GenBank/DDBJ databases">
        <title>Sequencing of skin fungus with MAO and IRED activity.</title>
        <authorList>
            <person name="Marsaioli A.J."/>
            <person name="Bonatto J.M.C."/>
            <person name="Reis Junior O."/>
        </authorList>
    </citation>
    <scope>NUCLEOTIDE SEQUENCE</scope>
    <source>
        <strain evidence="1">30M1</strain>
    </source>
</reference>
<dbReference type="SUPFAM" id="SSF56634">
    <property type="entry name" value="Heme-dependent catalase-like"/>
    <property type="match status" value="1"/>
</dbReference>
<evidence type="ECO:0000313" key="2">
    <source>
        <dbReference type="Proteomes" id="UP000801428"/>
    </source>
</evidence>
<dbReference type="OrthoDB" id="3358373at2759"/>
<dbReference type="GO" id="GO:0020037">
    <property type="term" value="F:heme binding"/>
    <property type="evidence" value="ECO:0007669"/>
    <property type="project" value="InterPro"/>
</dbReference>
<evidence type="ECO:0000313" key="1">
    <source>
        <dbReference type="EMBL" id="KAF2997639.1"/>
    </source>
</evidence>